<gene>
    <name evidence="1" type="ORF">HARAMBE_21</name>
</gene>
<evidence type="ECO:0000313" key="2">
    <source>
        <dbReference type="Proteomes" id="UP000221132"/>
    </source>
</evidence>
<dbReference type="InterPro" id="IPR008016">
    <property type="entry name" value="Gp10"/>
</dbReference>
<keyword evidence="2" id="KW-1185">Reference proteome</keyword>
<name>A0A1W6JSC9_9CAUD</name>
<proteinExistence type="predicted"/>
<dbReference type="Gene3D" id="1.10.246.30">
    <property type="match status" value="1"/>
</dbReference>
<dbReference type="EMBL" id="KY821088">
    <property type="protein sequence ID" value="ARM70170.1"/>
    <property type="molecule type" value="Genomic_DNA"/>
</dbReference>
<dbReference type="Pfam" id="PF05352">
    <property type="entry name" value="Phage_connector"/>
    <property type="match status" value="1"/>
</dbReference>
<evidence type="ECO:0000313" key="1">
    <source>
        <dbReference type="EMBL" id="ARM70170.1"/>
    </source>
</evidence>
<dbReference type="Proteomes" id="UP000221132">
    <property type="component" value="Segment"/>
</dbReference>
<dbReference type="SUPFAM" id="SSF56826">
    <property type="entry name" value="Upper collar protein gp10 (connector protein)"/>
    <property type="match status" value="1"/>
</dbReference>
<organism evidence="1 2">
    <name type="scientific">Bacillus phage Harambe</name>
    <dbReference type="NCBI Taxonomy" id="1981931"/>
    <lineage>
        <taxon>Viruses</taxon>
        <taxon>Duplodnaviria</taxon>
        <taxon>Heunggongvirae</taxon>
        <taxon>Uroviricota</taxon>
        <taxon>Caudoviricetes</taxon>
        <taxon>Salasmaviridae</taxon>
        <taxon>Harambevirus</taxon>
        <taxon>Harambevirus harambe</taxon>
    </lineage>
</organism>
<dbReference type="Gene3D" id="2.40.500.10">
    <property type="entry name" value="Upper collar protein gp10 (connector protein)"/>
    <property type="match status" value="2"/>
</dbReference>
<dbReference type="InterPro" id="IPR036199">
    <property type="entry name" value="Gp10_sf"/>
</dbReference>
<sequence length="308" mass="35276">MAKKRGSNWKNSNQIEEVMGASYFHHYRRYLESLAYQLFEWKNLPEGVNPSYLEKRLHQFGYIAFYDDPSKGYLVTQGALGGELNHYDEPTRFTSSAPRYTKSFPLYTYGSTMDKKKGVIIYNNDMHYPTIPSLRMFARDLAETKQVTKTNILQQKTPHIFLTDDSTKLSMMNLMNQIEGNAVAILADKGLDLDNLKHFPVIAPFVADKLNAHRGNIWNEAMTFLSINNANLEKRERQITSEVESINEQLEGSGNIYLKSRKEACEIINEMHGLNISVDYRKGAIEALQSYIKNDLGGVQPWQAIQSN</sequence>
<reference evidence="2" key="1">
    <citation type="submission" date="2017-03" db="EMBL/GenBank/DDBJ databases">
        <authorList>
            <person name="Abille Z."/>
            <person name="Afsharjavan R."/>
            <person name="Alms C.E."/>
            <person name="Anil A."/>
            <person name="Azuma E.A."/>
            <person name="Boateng D."/>
            <person name="Bowden K.V."/>
            <person name="Bui Q."/>
            <person name="Callaghan K.D."/>
            <person name="Canova P.N."/>
            <person name="Carter A.-G.V."/>
            <person name="Carty B."/>
            <person name="Choudhary A."/>
            <person name="Chugh K."/>
            <person name="Clark C.B."/>
            <person name="Clark J."/>
            <person name="Cortez R."/>
            <person name="Dalwadi R.M."/>
            <person name="Daou G."/>
            <person name="Das M."/>
            <person name="Dasari S."/>
            <person name="Davis E.H."/>
            <person name="Defreitas N."/>
            <person name="Demirji J."/>
            <person name="Endres C."/>
            <person name="Fakhar S."/>
            <person name="Feeley N."/>
            <person name="Flores D.C."/>
            <person name="Fowler A.R."/>
            <person name="George T."/>
            <person name="Greis H.L."/>
            <person name="Groleau D.L."/>
            <person name="Gulati J.K."/>
            <person name="Guzman W."/>
            <person name="Hallworth A.N."/>
            <person name="Hariri A."/>
            <person name="Haya V.N."/>
            <person name="Hoffman A.K."/>
            <person name="Horne B."/>
            <person name="Howard T."/>
            <person name="Iglesia A.J."/>
            <person name="Ijezie O.D."/>
            <person name="Incognito N.A."/>
            <person name="Inen J.A."/>
            <person name="Jaiswal A."/>
            <person name="Jezek R.A."/>
            <person name="Kawa A.C."/>
            <person name="Khan F."/>
            <person name="Khin A.C."/>
            <person name="Knapo J."/>
            <person name="Kong A.S."/>
            <person name="Le B.Q."/>
            <person name="Le Q.M."/>
            <person name="Le T.-H.M."/>
            <person name="Lee M."/>
            <person name="Lockwood J.L."/>
            <person name="Loto-Rojas G.S."/>
            <person name="Mantzavinos A."/>
            <person name="Martinez D.R."/>
            <person name="Meadows A.R."/>
            <person name="Mehr S."/>
            <person name="Mellon M.N."/>
            <person name="Memon S."/>
            <person name="Miller B."/>
            <person name="Min S."/>
            <person name="Mitchell L.M."/>
            <person name="Mohamed I.R."/>
            <person name="Mohammed F.O."/>
            <person name="More S."/>
            <person name="Muntaha S."/>
            <person name="Nadeem I."/>
            <person name="Ndjeumen-Njinguet A.S."/>
            <person name="Ng P."/>
            <person name="Ngu V.E."/>
            <person name="Nguyen B.N."/>
            <person name="OHern C.T."/>
            <person name="Oboh U.S."/>
            <person name="Pagano C.W."/>
            <person name="Panakal P.R."/>
            <person name="Park D.A."/>
            <person name="Parsana D."/>
            <person name="Patel P."/>
            <person name="Patel V.S."/>
            <person name="Patwardhan V.M."/>
            <person name="Pawar S.D."/>
            <person name="Payne V.R."/>
            <person name="Petricel I.M."/>
            <person name="Phillips C."/>
            <person name="Puglisi K.M."/>
            <person name="Ramaprasad G."/>
            <person name="Raza A.S."/>
            <person name="Rivera-Oven A.G."/>
            <person name="Robins E."/>
            <person name="Roeun D.C."/>
            <person name="Rostovtseva N."/>
            <person name="Sadat M."/>
            <person name="Seas A."/>
            <person name="So E.J."/>
            <person name="Sogbesan C."/>
            <person name="Strumsky L.A."/>
            <person name="Sun J.L."/>
            <person name="Sutherland H.J."/>
            <person name="Tchakounte I."/>
            <person name="Tewell J.R."/>
            <person name="Thapa D.J."/>
            <person name="Tkach Y."/>
            <person name="Tran C.D."/>
            <person name="Tran V."/>
            <person name="Vithayathil T."/>
            <person name="Vivekanandan A."/>
            <person name="Wang S.R."/>
            <person name="White E."/>
            <person name="Yang A.L."/>
            <person name="Ye D.T."/>
            <person name="Yirenkyi M."/>
            <person name="Zarb J.S."/>
            <person name="Zhang S."/>
            <person name="Zhou M.T."/>
            <person name="Cao A."/>
            <person name="Nguyen K.M."/>
            <person name="Patel K."/>
            <person name="Patel P."/>
            <person name="Pennington E."/>
            <person name="Sendze O."/>
            <person name="Zahangir S."/>
            <person name="Correa-Mendez M."/>
            <person name="Fabian M.F."/>
            <person name="Liu S."/>
            <person name="Jethmalani Y."/>
            <person name="Nunn R."/>
            <person name="Prakash A."/>
            <person name="Louise T."/>
            <person name="Johnson A."/>
            <person name="Erill I."/>
            <person name="Caruso S.M."/>
        </authorList>
    </citation>
    <scope>NUCLEOTIDE SEQUENCE [LARGE SCALE GENOMIC DNA]</scope>
</reference>
<accession>A0A1W6JSC9</accession>
<dbReference type="Gene3D" id="3.30.1350.20">
    <property type="entry name" value="Bacteriophage PHI-29 conector. Domain 3"/>
    <property type="match status" value="1"/>
</dbReference>
<protein>
    <submittedName>
        <fullName evidence="1">Upper collar protein</fullName>
    </submittedName>
</protein>